<dbReference type="EMBL" id="JAEQNB010000002">
    <property type="protein sequence ID" value="MBL0386615.1"/>
    <property type="molecule type" value="Genomic_DNA"/>
</dbReference>
<dbReference type="PROSITE" id="PS51257">
    <property type="entry name" value="PROKAR_LIPOPROTEIN"/>
    <property type="match status" value="1"/>
</dbReference>
<evidence type="ECO:0000313" key="1">
    <source>
        <dbReference type="EMBL" id="MBL0386615.1"/>
    </source>
</evidence>
<protein>
    <recommendedName>
        <fullName evidence="3">DUF4358 domain-containing protein</fullName>
    </recommendedName>
</protein>
<name>A0ABS1J8W0_9BACL</name>
<comment type="caution">
    <text evidence="1">The sequence shown here is derived from an EMBL/GenBank/DDBJ whole genome shotgun (WGS) entry which is preliminary data.</text>
</comment>
<sequence length="167" mass="19028">MNQGKFKRMCLYLIVGIMMVVLSGCDLNVQGPQYTTDSLLQTLKQFGITAHYPIDQGNGQLLPNATGTHYLLQIDYIDQYEVNNGWTEVYVYSDAQTAYEEALTVRQEFEDQQRYDQKIAKLQGRKLEESAPLPLFQHGNVILYGGGITKQADAMERITKTFGKYQQ</sequence>
<keyword evidence="2" id="KW-1185">Reference proteome</keyword>
<gene>
    <name evidence="1" type="ORF">JJB07_08125</name>
</gene>
<organism evidence="1 2">
    <name type="scientific">Tumebacillus amylolyticus</name>
    <dbReference type="NCBI Taxonomy" id="2801339"/>
    <lineage>
        <taxon>Bacteria</taxon>
        <taxon>Bacillati</taxon>
        <taxon>Bacillota</taxon>
        <taxon>Bacilli</taxon>
        <taxon>Bacillales</taxon>
        <taxon>Alicyclobacillaceae</taxon>
        <taxon>Tumebacillus</taxon>
    </lineage>
</organism>
<dbReference type="RefSeq" id="WP_201633421.1">
    <property type="nucleotide sequence ID" value="NZ_JAEQNB010000002.1"/>
</dbReference>
<evidence type="ECO:0000313" key="2">
    <source>
        <dbReference type="Proteomes" id="UP000602284"/>
    </source>
</evidence>
<evidence type="ECO:0008006" key="3">
    <source>
        <dbReference type="Google" id="ProtNLM"/>
    </source>
</evidence>
<accession>A0ABS1J8W0</accession>
<reference evidence="1 2" key="1">
    <citation type="submission" date="2021-01" db="EMBL/GenBank/DDBJ databases">
        <title>Tumebacillus sp. strain ITR2 16S ribosomal RNA gene Genome sequencing and assembly.</title>
        <authorList>
            <person name="Kang M."/>
        </authorList>
    </citation>
    <scope>NUCLEOTIDE SEQUENCE [LARGE SCALE GENOMIC DNA]</scope>
    <source>
        <strain evidence="1 2">ITR2</strain>
    </source>
</reference>
<proteinExistence type="predicted"/>
<dbReference type="Proteomes" id="UP000602284">
    <property type="component" value="Unassembled WGS sequence"/>
</dbReference>